<dbReference type="InterPro" id="IPR013324">
    <property type="entry name" value="RNA_pol_sigma_r3/r4-like"/>
</dbReference>
<dbReference type="Proteomes" id="UP000604475">
    <property type="component" value="Unassembled WGS sequence"/>
</dbReference>
<dbReference type="InterPro" id="IPR039425">
    <property type="entry name" value="RNA_pol_sigma-70-like"/>
</dbReference>
<organism evidence="8 9">
    <name type="scientific">Frankia nepalensis</name>
    <dbReference type="NCBI Taxonomy" id="1836974"/>
    <lineage>
        <taxon>Bacteria</taxon>
        <taxon>Bacillati</taxon>
        <taxon>Actinomycetota</taxon>
        <taxon>Actinomycetes</taxon>
        <taxon>Frankiales</taxon>
        <taxon>Frankiaceae</taxon>
        <taxon>Frankia</taxon>
    </lineage>
</organism>
<name>A0A937RUU0_9ACTN</name>
<dbReference type="InterPro" id="IPR013325">
    <property type="entry name" value="RNA_pol_sigma_r2"/>
</dbReference>
<keyword evidence="5" id="KW-0804">Transcription</keyword>
<proteinExistence type="inferred from homology"/>
<dbReference type="SUPFAM" id="SSF88946">
    <property type="entry name" value="Sigma2 domain of RNA polymerase sigma factors"/>
    <property type="match status" value="1"/>
</dbReference>
<evidence type="ECO:0000256" key="3">
    <source>
        <dbReference type="ARBA" id="ARBA00023082"/>
    </source>
</evidence>
<dbReference type="Gene3D" id="1.10.1740.10">
    <property type="match status" value="1"/>
</dbReference>
<dbReference type="InterPro" id="IPR014284">
    <property type="entry name" value="RNA_pol_sigma-70_dom"/>
</dbReference>
<reference evidence="8" key="1">
    <citation type="submission" date="2020-12" db="EMBL/GenBank/DDBJ databases">
        <title>Genomic characterization of non-nitrogen-fixing Frankia strains.</title>
        <authorList>
            <person name="Carlos-Shanley C."/>
            <person name="Guerra T."/>
            <person name="Hahn D."/>
        </authorList>
    </citation>
    <scope>NUCLEOTIDE SEQUENCE</scope>
    <source>
        <strain evidence="8">CN6</strain>
    </source>
</reference>
<keyword evidence="4" id="KW-0238">DNA-binding</keyword>
<dbReference type="SUPFAM" id="SSF88659">
    <property type="entry name" value="Sigma3 and sigma4 domains of RNA polymerase sigma factors"/>
    <property type="match status" value="1"/>
</dbReference>
<evidence type="ECO:0000256" key="6">
    <source>
        <dbReference type="SAM" id="MobiDB-lite"/>
    </source>
</evidence>
<dbReference type="Pfam" id="PF08281">
    <property type="entry name" value="Sigma70_r4_2"/>
    <property type="match status" value="1"/>
</dbReference>
<accession>A0A937RUU0</accession>
<feature type="compositionally biased region" description="Basic and acidic residues" evidence="6">
    <location>
        <begin position="43"/>
        <end position="58"/>
    </location>
</feature>
<dbReference type="PANTHER" id="PTHR43133:SF8">
    <property type="entry name" value="RNA POLYMERASE SIGMA FACTOR HI_1459-RELATED"/>
    <property type="match status" value="1"/>
</dbReference>
<dbReference type="CDD" id="cd06171">
    <property type="entry name" value="Sigma70_r4"/>
    <property type="match status" value="1"/>
</dbReference>
<dbReference type="GO" id="GO:0006352">
    <property type="term" value="P:DNA-templated transcription initiation"/>
    <property type="evidence" value="ECO:0007669"/>
    <property type="project" value="InterPro"/>
</dbReference>
<dbReference type="Gene3D" id="1.10.10.10">
    <property type="entry name" value="Winged helix-like DNA-binding domain superfamily/Winged helix DNA-binding domain"/>
    <property type="match status" value="1"/>
</dbReference>
<keyword evidence="3" id="KW-0731">Sigma factor</keyword>
<comment type="similarity">
    <text evidence="1">Belongs to the sigma-70 factor family. ECF subfamily.</text>
</comment>
<comment type="caution">
    <text evidence="8">The sequence shown here is derived from an EMBL/GenBank/DDBJ whole genome shotgun (WGS) entry which is preliminary data.</text>
</comment>
<evidence type="ECO:0000256" key="5">
    <source>
        <dbReference type="ARBA" id="ARBA00023163"/>
    </source>
</evidence>
<dbReference type="PANTHER" id="PTHR43133">
    <property type="entry name" value="RNA POLYMERASE ECF-TYPE SIGMA FACTO"/>
    <property type="match status" value="1"/>
</dbReference>
<evidence type="ECO:0000313" key="9">
    <source>
        <dbReference type="Proteomes" id="UP000604475"/>
    </source>
</evidence>
<protein>
    <submittedName>
        <fullName evidence="8">Sigma-70 family RNA polymerase sigma factor</fullName>
    </submittedName>
</protein>
<dbReference type="RefSeq" id="WP_203006928.1">
    <property type="nucleotide sequence ID" value="NZ_JADWYU010000395.1"/>
</dbReference>
<evidence type="ECO:0000256" key="2">
    <source>
        <dbReference type="ARBA" id="ARBA00023015"/>
    </source>
</evidence>
<evidence type="ECO:0000259" key="7">
    <source>
        <dbReference type="Pfam" id="PF08281"/>
    </source>
</evidence>
<dbReference type="InterPro" id="IPR013249">
    <property type="entry name" value="RNA_pol_sigma70_r4_t2"/>
</dbReference>
<dbReference type="NCBIfam" id="TIGR02937">
    <property type="entry name" value="sigma70-ECF"/>
    <property type="match status" value="1"/>
</dbReference>
<dbReference type="AlphaFoldDB" id="A0A937RUU0"/>
<dbReference type="InterPro" id="IPR036388">
    <property type="entry name" value="WH-like_DNA-bd_sf"/>
</dbReference>
<sequence length="230" mass="26188">MNYWGRRKGTCRNRDQKGRAVNDDIARWRSSSVSQLEGPAASGDRRDATSPDVQKDEPDRSLLETLYTEHWEGLHWYLVSQGCPPGEAEDFVHDGIKILLVNWDTLQCPENARAYWYKTSFRLMRRSLKLRRERLTTDDPAHRLQALPDSADTLADIDIRRAAVDIVGNLPLRQRQVFWLRAVEDFSVEETARVLQITPGTVKSNYHDAKKNVEKLVNEAGGRSGGGASR</sequence>
<evidence type="ECO:0000256" key="4">
    <source>
        <dbReference type="ARBA" id="ARBA00023125"/>
    </source>
</evidence>
<gene>
    <name evidence="8" type="ORF">I7412_35095</name>
</gene>
<keyword evidence="9" id="KW-1185">Reference proteome</keyword>
<evidence type="ECO:0000313" key="8">
    <source>
        <dbReference type="EMBL" id="MBL7632291.1"/>
    </source>
</evidence>
<keyword evidence="2" id="KW-0805">Transcription regulation</keyword>
<dbReference type="GO" id="GO:0016987">
    <property type="term" value="F:sigma factor activity"/>
    <property type="evidence" value="ECO:0007669"/>
    <property type="project" value="UniProtKB-KW"/>
</dbReference>
<dbReference type="EMBL" id="JAEACQ010000305">
    <property type="protein sequence ID" value="MBL7632291.1"/>
    <property type="molecule type" value="Genomic_DNA"/>
</dbReference>
<feature type="domain" description="RNA polymerase sigma factor 70 region 4 type 2" evidence="7">
    <location>
        <begin position="164"/>
        <end position="212"/>
    </location>
</feature>
<evidence type="ECO:0000256" key="1">
    <source>
        <dbReference type="ARBA" id="ARBA00010641"/>
    </source>
</evidence>
<feature type="region of interest" description="Disordered" evidence="6">
    <location>
        <begin position="29"/>
        <end position="58"/>
    </location>
</feature>
<dbReference type="GO" id="GO:0003677">
    <property type="term" value="F:DNA binding"/>
    <property type="evidence" value="ECO:0007669"/>
    <property type="project" value="UniProtKB-KW"/>
</dbReference>